<protein>
    <submittedName>
        <fullName evidence="2">Uncharacterized protein</fullName>
    </submittedName>
</protein>
<feature type="chain" id="PRO_5045405786" evidence="1">
    <location>
        <begin position="20"/>
        <end position="116"/>
    </location>
</feature>
<evidence type="ECO:0000313" key="2">
    <source>
        <dbReference type="EMBL" id="MCP8939374.1"/>
    </source>
</evidence>
<proteinExistence type="predicted"/>
<keyword evidence="1" id="KW-0732">Signal</keyword>
<organism evidence="2 3">
    <name type="scientific">Alsobacter ponti</name>
    <dbReference type="NCBI Taxonomy" id="2962936"/>
    <lineage>
        <taxon>Bacteria</taxon>
        <taxon>Pseudomonadati</taxon>
        <taxon>Pseudomonadota</taxon>
        <taxon>Alphaproteobacteria</taxon>
        <taxon>Hyphomicrobiales</taxon>
        <taxon>Alsobacteraceae</taxon>
        <taxon>Alsobacter</taxon>
    </lineage>
</organism>
<evidence type="ECO:0000256" key="1">
    <source>
        <dbReference type="SAM" id="SignalP"/>
    </source>
</evidence>
<feature type="signal peptide" evidence="1">
    <location>
        <begin position="1"/>
        <end position="19"/>
    </location>
</feature>
<name>A0ABT1LCZ6_9HYPH</name>
<dbReference type="EMBL" id="JANCLU010000011">
    <property type="protein sequence ID" value="MCP8939374.1"/>
    <property type="molecule type" value="Genomic_DNA"/>
</dbReference>
<keyword evidence="3" id="KW-1185">Reference proteome</keyword>
<comment type="caution">
    <text evidence="2">The sequence shown here is derived from an EMBL/GenBank/DDBJ whole genome shotgun (WGS) entry which is preliminary data.</text>
</comment>
<reference evidence="2 3" key="1">
    <citation type="submission" date="2022-07" db="EMBL/GenBank/DDBJ databases">
        <authorList>
            <person name="Li W.-J."/>
            <person name="Deng Q.-Q."/>
        </authorList>
    </citation>
    <scope>NUCLEOTIDE SEQUENCE [LARGE SCALE GENOMIC DNA]</scope>
    <source>
        <strain evidence="2 3">SYSU M60028</strain>
    </source>
</reference>
<dbReference type="RefSeq" id="WP_254742723.1">
    <property type="nucleotide sequence ID" value="NZ_JANCLU010000011.1"/>
</dbReference>
<gene>
    <name evidence="2" type="ORF">NK718_12685</name>
</gene>
<sequence length="116" mass="12404">MRAVLTAACLLLSTGVALAGASSSNFANPAPDPATATMRRSQAKDYVAEGCEKQWAKESGSAVANLTSACRCYATRTVNALSNSEFEFFRAKSYFDDSAREKALKAIDACKLKRPI</sequence>
<dbReference type="Proteomes" id="UP001205890">
    <property type="component" value="Unassembled WGS sequence"/>
</dbReference>
<evidence type="ECO:0000313" key="3">
    <source>
        <dbReference type="Proteomes" id="UP001205890"/>
    </source>
</evidence>
<accession>A0ABT1LCZ6</accession>